<keyword evidence="1" id="KW-0472">Membrane</keyword>
<reference evidence="3" key="1">
    <citation type="submission" date="2022-11" db="UniProtKB">
        <authorList>
            <consortium name="WormBaseParasite"/>
        </authorList>
    </citation>
    <scope>IDENTIFICATION</scope>
</reference>
<dbReference type="WBParaSite" id="ACRNAN_scaffold2136.g19763.t1">
    <property type="protein sequence ID" value="ACRNAN_scaffold2136.g19763.t1"/>
    <property type="gene ID" value="ACRNAN_scaffold2136.g19763"/>
</dbReference>
<organism evidence="2 3">
    <name type="scientific">Acrobeloides nanus</name>
    <dbReference type="NCBI Taxonomy" id="290746"/>
    <lineage>
        <taxon>Eukaryota</taxon>
        <taxon>Metazoa</taxon>
        <taxon>Ecdysozoa</taxon>
        <taxon>Nematoda</taxon>
        <taxon>Chromadorea</taxon>
        <taxon>Rhabditida</taxon>
        <taxon>Tylenchina</taxon>
        <taxon>Cephalobomorpha</taxon>
        <taxon>Cephaloboidea</taxon>
        <taxon>Cephalobidae</taxon>
        <taxon>Acrobeloides</taxon>
    </lineage>
</organism>
<dbReference type="Proteomes" id="UP000887540">
    <property type="component" value="Unplaced"/>
</dbReference>
<keyword evidence="1" id="KW-1133">Transmembrane helix</keyword>
<dbReference type="AlphaFoldDB" id="A0A914DAJ0"/>
<keyword evidence="2" id="KW-1185">Reference proteome</keyword>
<dbReference type="InterPro" id="IPR019425">
    <property type="entry name" value="7TM_GPCR_serpentine_rcpt_Srt"/>
</dbReference>
<sequence>MATHPIMGLGLFIFAHDEWKKLYAENCAKYSMVGYANVPVGFVFSTMGIVCELMYIPFMIVMCRQEFMQHSCYKLMFILGIIDMVTLPFNAIITGFQAMNGLHYCTNPAFFYVVSCIATAGWFGATMTCCVIAIDRLLSFIYPSLCAKIFSDKMMRLWILVPLAYWIFIMFYNIPGIYNVNSHALYNDPWYGKKDLEGNPEV</sequence>
<dbReference type="PANTHER" id="PTHR23021">
    <property type="entry name" value="SERPENTINE RECEPTOR, CLASS T"/>
    <property type="match status" value="1"/>
</dbReference>
<keyword evidence="1" id="KW-0812">Transmembrane</keyword>
<dbReference type="Pfam" id="PF10321">
    <property type="entry name" value="7TM_GPCR_Srt"/>
    <property type="match status" value="1"/>
</dbReference>
<feature type="transmembrane region" description="Helical" evidence="1">
    <location>
        <begin position="40"/>
        <end position="63"/>
    </location>
</feature>
<feature type="transmembrane region" description="Helical" evidence="1">
    <location>
        <begin position="155"/>
        <end position="174"/>
    </location>
</feature>
<name>A0A914DAJ0_9BILA</name>
<dbReference type="PANTHER" id="PTHR23021:SF11">
    <property type="entry name" value="SERPENTINE RECEPTOR, CLASS T"/>
    <property type="match status" value="1"/>
</dbReference>
<evidence type="ECO:0000256" key="1">
    <source>
        <dbReference type="SAM" id="Phobius"/>
    </source>
</evidence>
<proteinExistence type="predicted"/>
<dbReference type="SUPFAM" id="SSF81321">
    <property type="entry name" value="Family A G protein-coupled receptor-like"/>
    <property type="match status" value="1"/>
</dbReference>
<feature type="transmembrane region" description="Helical" evidence="1">
    <location>
        <begin position="109"/>
        <end position="134"/>
    </location>
</feature>
<evidence type="ECO:0000313" key="2">
    <source>
        <dbReference type="Proteomes" id="UP000887540"/>
    </source>
</evidence>
<feature type="transmembrane region" description="Helical" evidence="1">
    <location>
        <begin position="75"/>
        <end position="97"/>
    </location>
</feature>
<evidence type="ECO:0000313" key="3">
    <source>
        <dbReference type="WBParaSite" id="ACRNAN_scaffold2136.g19763.t1"/>
    </source>
</evidence>
<dbReference type="Gene3D" id="1.20.1070.10">
    <property type="entry name" value="Rhodopsin 7-helix transmembrane proteins"/>
    <property type="match status" value="1"/>
</dbReference>
<accession>A0A914DAJ0</accession>
<protein>
    <submittedName>
        <fullName evidence="3">G-protein coupled receptors family 1 profile domain-containing protein</fullName>
    </submittedName>
</protein>